<keyword evidence="3 11" id="KW-0547">Nucleotide-binding</keyword>
<keyword evidence="7 11" id="KW-0030">Aminoacyl-tRNA synthetase</keyword>
<reference evidence="13" key="2">
    <citation type="journal article" date="2021" name="Microbiome">
        <title>Successional dynamics and alternative stable states in a saline activated sludge microbial community over 9 years.</title>
        <authorList>
            <person name="Wang Y."/>
            <person name="Ye J."/>
            <person name="Ju F."/>
            <person name="Liu L."/>
            <person name="Boyd J.A."/>
            <person name="Deng Y."/>
            <person name="Parks D.H."/>
            <person name="Jiang X."/>
            <person name="Yin X."/>
            <person name="Woodcroft B.J."/>
            <person name="Tyson G.W."/>
            <person name="Hugenholtz P."/>
            <person name="Polz M.F."/>
            <person name="Zhang T."/>
        </authorList>
    </citation>
    <scope>NUCLEOTIDE SEQUENCE</scope>
    <source>
        <strain evidence="13">HKST-UBA14</strain>
    </source>
</reference>
<dbReference type="GO" id="GO:0005829">
    <property type="term" value="C:cytosol"/>
    <property type="evidence" value="ECO:0007669"/>
    <property type="project" value="TreeGrafter"/>
</dbReference>
<dbReference type="PANTHER" id="PTHR11766:SF1">
    <property type="entry name" value="TYROSINE--TRNA LIGASE"/>
    <property type="match status" value="1"/>
</dbReference>
<keyword evidence="5 10" id="KW-0694">RNA-binding</keyword>
<dbReference type="PRINTS" id="PR01040">
    <property type="entry name" value="TRNASYNTHTYR"/>
</dbReference>
<evidence type="ECO:0000256" key="7">
    <source>
        <dbReference type="ARBA" id="ARBA00023146"/>
    </source>
</evidence>
<dbReference type="GO" id="GO:0005524">
    <property type="term" value="F:ATP binding"/>
    <property type="evidence" value="ECO:0007669"/>
    <property type="project" value="UniProtKB-KW"/>
</dbReference>
<evidence type="ECO:0000256" key="9">
    <source>
        <dbReference type="NCBIfam" id="TIGR00234"/>
    </source>
</evidence>
<evidence type="ECO:0000256" key="8">
    <source>
        <dbReference type="ARBA" id="ARBA00048400"/>
    </source>
</evidence>
<dbReference type="InterPro" id="IPR002307">
    <property type="entry name" value="Tyr-tRNA-ligase"/>
</dbReference>
<dbReference type="Proteomes" id="UP000783287">
    <property type="component" value="Unassembled WGS sequence"/>
</dbReference>
<dbReference type="PROSITE" id="PS50889">
    <property type="entry name" value="S4"/>
    <property type="match status" value="1"/>
</dbReference>
<evidence type="ECO:0000256" key="5">
    <source>
        <dbReference type="ARBA" id="ARBA00022884"/>
    </source>
</evidence>
<keyword evidence="1 10" id="KW-0820">tRNA-binding</keyword>
<dbReference type="SUPFAM" id="SSF52374">
    <property type="entry name" value="Nucleotidylyl transferase"/>
    <property type="match status" value="1"/>
</dbReference>
<dbReference type="Gene3D" id="1.10.240.10">
    <property type="entry name" value="Tyrosyl-Transfer RNA Synthetase"/>
    <property type="match status" value="1"/>
</dbReference>
<comment type="catalytic activity">
    <reaction evidence="8">
        <text>tRNA(Tyr) + L-tyrosine + ATP = L-tyrosyl-tRNA(Tyr) + AMP + diphosphate + H(+)</text>
        <dbReference type="Rhea" id="RHEA:10220"/>
        <dbReference type="Rhea" id="RHEA-COMP:9706"/>
        <dbReference type="Rhea" id="RHEA-COMP:9707"/>
        <dbReference type="ChEBI" id="CHEBI:15378"/>
        <dbReference type="ChEBI" id="CHEBI:30616"/>
        <dbReference type="ChEBI" id="CHEBI:33019"/>
        <dbReference type="ChEBI" id="CHEBI:58315"/>
        <dbReference type="ChEBI" id="CHEBI:78442"/>
        <dbReference type="ChEBI" id="CHEBI:78536"/>
        <dbReference type="ChEBI" id="CHEBI:456215"/>
        <dbReference type="EC" id="6.1.1.1"/>
    </reaction>
    <physiologicalReaction direction="left-to-right" evidence="8">
        <dbReference type="Rhea" id="RHEA:10221"/>
    </physiologicalReaction>
</comment>
<evidence type="ECO:0000313" key="14">
    <source>
        <dbReference type="Proteomes" id="UP000783287"/>
    </source>
</evidence>
<proteinExistence type="inferred from homology"/>
<dbReference type="InterPro" id="IPR002547">
    <property type="entry name" value="tRNA-bd_dom"/>
</dbReference>
<keyword evidence="4 11" id="KW-0067">ATP-binding</keyword>
<dbReference type="Gene3D" id="3.40.50.620">
    <property type="entry name" value="HUPs"/>
    <property type="match status" value="1"/>
</dbReference>
<gene>
    <name evidence="13" type="ORF">KC909_02390</name>
</gene>
<protein>
    <recommendedName>
        <fullName evidence="9">Tyrosine--tRNA ligase</fullName>
        <ecNumber evidence="9">6.1.1.1</ecNumber>
    </recommendedName>
</protein>
<dbReference type="InterPro" id="IPR024088">
    <property type="entry name" value="Tyr-tRNA-ligase_bac-type"/>
</dbReference>
<dbReference type="EC" id="6.1.1.1" evidence="9"/>
<dbReference type="SUPFAM" id="SSF50249">
    <property type="entry name" value="Nucleic acid-binding proteins"/>
    <property type="match status" value="1"/>
</dbReference>
<dbReference type="CDD" id="cd00165">
    <property type="entry name" value="S4"/>
    <property type="match status" value="1"/>
</dbReference>
<comment type="caution">
    <text evidence="13">The sequence shown here is derived from an EMBL/GenBank/DDBJ whole genome shotgun (WGS) entry which is preliminary data.</text>
</comment>
<dbReference type="InterPro" id="IPR014729">
    <property type="entry name" value="Rossmann-like_a/b/a_fold"/>
</dbReference>
<dbReference type="PANTHER" id="PTHR11766">
    <property type="entry name" value="TYROSYL-TRNA SYNTHETASE"/>
    <property type="match status" value="1"/>
</dbReference>
<dbReference type="Pfam" id="PF22421">
    <property type="entry name" value="SYY_C-terminal"/>
    <property type="match status" value="1"/>
</dbReference>
<dbReference type="InterPro" id="IPR033714">
    <property type="entry name" value="tRNA_bind_bactPheRS"/>
</dbReference>
<evidence type="ECO:0000256" key="2">
    <source>
        <dbReference type="ARBA" id="ARBA00022598"/>
    </source>
</evidence>
<dbReference type="InterPro" id="IPR002305">
    <property type="entry name" value="aa-tRNA-synth_Ic"/>
</dbReference>
<dbReference type="PROSITE" id="PS50886">
    <property type="entry name" value="TRBD"/>
    <property type="match status" value="1"/>
</dbReference>
<evidence type="ECO:0000259" key="12">
    <source>
        <dbReference type="PROSITE" id="PS50886"/>
    </source>
</evidence>
<evidence type="ECO:0000256" key="10">
    <source>
        <dbReference type="PROSITE-ProRule" id="PRU00209"/>
    </source>
</evidence>
<evidence type="ECO:0000256" key="1">
    <source>
        <dbReference type="ARBA" id="ARBA00022555"/>
    </source>
</evidence>
<dbReference type="GO" id="GO:0006437">
    <property type="term" value="P:tyrosyl-tRNA aminoacylation"/>
    <property type="evidence" value="ECO:0007669"/>
    <property type="project" value="UniProtKB-UniRule"/>
</dbReference>
<dbReference type="CDD" id="cd00805">
    <property type="entry name" value="TyrRS_core"/>
    <property type="match status" value="1"/>
</dbReference>
<reference evidence="13" key="1">
    <citation type="submission" date="2020-04" db="EMBL/GenBank/DDBJ databases">
        <authorList>
            <person name="Zhang T."/>
        </authorList>
    </citation>
    <scope>NUCLEOTIDE SEQUENCE</scope>
    <source>
        <strain evidence="13">HKST-UBA14</strain>
    </source>
</reference>
<organism evidence="13 14">
    <name type="scientific">Candidatus Dojkabacteria bacterium</name>
    <dbReference type="NCBI Taxonomy" id="2099670"/>
    <lineage>
        <taxon>Bacteria</taxon>
        <taxon>Candidatus Dojkabacteria</taxon>
    </lineage>
</organism>
<evidence type="ECO:0000313" key="13">
    <source>
        <dbReference type="EMBL" id="MCA9383191.1"/>
    </source>
</evidence>
<dbReference type="Gene3D" id="3.10.290.10">
    <property type="entry name" value="RNA-binding S4 domain"/>
    <property type="match status" value="1"/>
</dbReference>
<keyword evidence="6 11" id="KW-0648">Protein biosynthesis</keyword>
<evidence type="ECO:0000256" key="11">
    <source>
        <dbReference type="RuleBase" id="RU363036"/>
    </source>
</evidence>
<dbReference type="Pfam" id="PF00579">
    <property type="entry name" value="tRNA-synt_1b"/>
    <property type="match status" value="1"/>
</dbReference>
<evidence type="ECO:0000256" key="4">
    <source>
        <dbReference type="ARBA" id="ARBA00022840"/>
    </source>
</evidence>
<feature type="domain" description="TRNA-binding" evidence="12">
    <location>
        <begin position="1"/>
        <end position="113"/>
    </location>
</feature>
<dbReference type="NCBIfam" id="TIGR00234">
    <property type="entry name" value="tyrS"/>
    <property type="match status" value="1"/>
</dbReference>
<dbReference type="Pfam" id="PF01588">
    <property type="entry name" value="tRNA_bind"/>
    <property type="match status" value="1"/>
</dbReference>
<dbReference type="SUPFAM" id="SSF55174">
    <property type="entry name" value="Alpha-L RNA-binding motif"/>
    <property type="match status" value="1"/>
</dbReference>
<evidence type="ECO:0000256" key="3">
    <source>
        <dbReference type="ARBA" id="ARBA00022741"/>
    </source>
</evidence>
<evidence type="ECO:0000256" key="6">
    <source>
        <dbReference type="ARBA" id="ARBA00022917"/>
    </source>
</evidence>
<dbReference type="GO" id="GO:0004831">
    <property type="term" value="F:tyrosine-tRNA ligase activity"/>
    <property type="evidence" value="ECO:0007669"/>
    <property type="project" value="UniProtKB-UniRule"/>
</dbReference>
<accession>A0A955L5Q8</accession>
<dbReference type="Gene3D" id="2.40.50.140">
    <property type="entry name" value="Nucleic acid-binding proteins"/>
    <property type="match status" value="1"/>
</dbReference>
<name>A0A955L5Q8_9BACT</name>
<comment type="similarity">
    <text evidence="11">Belongs to the class-I aminoacyl-tRNA synthetase family.</text>
</comment>
<keyword evidence="2 11" id="KW-0436">Ligase</keyword>
<dbReference type="InterPro" id="IPR054608">
    <property type="entry name" value="SYY-like_C"/>
</dbReference>
<dbReference type="GO" id="GO:0000049">
    <property type="term" value="F:tRNA binding"/>
    <property type="evidence" value="ECO:0007669"/>
    <property type="project" value="UniProtKB-UniRule"/>
</dbReference>
<dbReference type="AlphaFoldDB" id="A0A955L5Q8"/>
<dbReference type="InterPro" id="IPR012340">
    <property type="entry name" value="NA-bd_OB-fold"/>
</dbReference>
<dbReference type="CDD" id="cd02796">
    <property type="entry name" value="tRNA_bind_bactPheRS"/>
    <property type="match status" value="1"/>
</dbReference>
<dbReference type="InterPro" id="IPR036986">
    <property type="entry name" value="S4_RNA-bd_sf"/>
</dbReference>
<dbReference type="EMBL" id="JAGQLK010000036">
    <property type="protein sequence ID" value="MCA9383191.1"/>
    <property type="molecule type" value="Genomic_DNA"/>
</dbReference>
<sequence length="533" mass="60123">MKNIVFGKITNIAQDEKSNNLNILKINIGEKEVVAVTKARNYRQNDIVVVALPGAEVINPKDTNTTFKVEEREINGTTSECMLCSAVELGLFHTSVGILIVKDNSKLPGEEYDTSILEKHIHITSNTNVNSDPEAVDDFLNRGPVEIIGKDELREKMLSGRQLRAYIGYDVSGPNLHLGNGSTMMKLRDWQKLGHYTVVLIGDYTARVGDHSDKLEKRKRLDVDEIEKNKQLFEEQFGKLIDLENAEVRFNSEWLEPLTFNDVITLTSLFSVQQMIERENFALRLENNTTIGLEELMYPLMQGYDAYALDVDLQIGGTDQIFNMLSGRKIMKSFGRDPLAVITMPLIPGTDGRKMSKSWNNYVPMNASANDLYAGIMSSTDEVMADYFKLLTRVPMSEVEELLANLEAPDTNPMDIKKKLAFEVTTIYYDETSASEAAEHFEKTVQNKEMPEDIKEFSIQNLPDSELNENQIQFKSLLNLVGIAESNSDAKRLISSGAVEIDGEKITDPNQLIDVTKIEILKSGKRNWIKFIK</sequence>